<dbReference type="InterPro" id="IPR026838">
    <property type="entry name" value="YheC/D"/>
</dbReference>
<dbReference type="Gene3D" id="3.30.470.20">
    <property type="entry name" value="ATP-grasp fold, B domain"/>
    <property type="match status" value="1"/>
</dbReference>
<dbReference type="AlphaFoldDB" id="A0A329MQD2"/>
<organism evidence="1 2">
    <name type="scientific">Paenibacillus contaminans</name>
    <dbReference type="NCBI Taxonomy" id="450362"/>
    <lineage>
        <taxon>Bacteria</taxon>
        <taxon>Bacillati</taxon>
        <taxon>Bacillota</taxon>
        <taxon>Bacilli</taxon>
        <taxon>Bacillales</taxon>
        <taxon>Paenibacillaceae</taxon>
        <taxon>Paenibacillus</taxon>
    </lineage>
</organism>
<name>A0A329MQD2_9BACL</name>
<dbReference type="EMBL" id="QMFB01000002">
    <property type="protein sequence ID" value="RAV22191.1"/>
    <property type="molecule type" value="Genomic_DNA"/>
</dbReference>
<dbReference type="OrthoDB" id="7869153at2"/>
<dbReference type="RefSeq" id="WP_113029597.1">
    <property type="nucleotide sequence ID" value="NZ_QMFB01000002.1"/>
</dbReference>
<dbReference type="SUPFAM" id="SSF56059">
    <property type="entry name" value="Glutathione synthetase ATP-binding domain-like"/>
    <property type="match status" value="1"/>
</dbReference>
<reference evidence="1 2" key="1">
    <citation type="journal article" date="2009" name="Int. J. Syst. Evol. Microbiol.">
        <title>Paenibacillus contaminans sp. nov., isolated from a contaminated laboratory plate.</title>
        <authorList>
            <person name="Chou J.H."/>
            <person name="Lee J.H."/>
            <person name="Lin M.C."/>
            <person name="Chang P.S."/>
            <person name="Arun A.B."/>
            <person name="Young C.C."/>
            <person name="Chen W.M."/>
        </authorList>
    </citation>
    <scope>NUCLEOTIDE SEQUENCE [LARGE SCALE GENOMIC DNA]</scope>
    <source>
        <strain evidence="1 2">CKOBP-6</strain>
    </source>
</reference>
<comment type="caution">
    <text evidence="1">The sequence shown here is derived from an EMBL/GenBank/DDBJ whole genome shotgun (WGS) entry which is preliminary data.</text>
</comment>
<evidence type="ECO:0000313" key="1">
    <source>
        <dbReference type="EMBL" id="RAV22191.1"/>
    </source>
</evidence>
<sequence length="376" mass="43963">MSRPKVGVLAVYYDSNKHLEELDFFKKLCTQGEKRGLEVMIFTPDDVSSQRKMINGLFYDTEKQKWERRWSSFPEIIYDRGRYQKSDRFERLKQFRVRYRNIPFLNYPMPHKWGMFEQLVKSAAIRKYLPVTVKYNQASDIPKFLRRFDLVYMKPSDGTGGRGIIRIERVGEDEYLVQGRDRQRRILTPFRAKRSEIAGRLTNWKLSGQYLIQQGIPITLKDGRVHDYRLLIQKNGQGKWEVTGCAGRIGPERSITSNLHGGGSAVPMEKLLQLRSKDKERTAQVKASMEQLAFDVAHHCEKQFRPLCEIALDIAVDPNGGVWLLEMNPKPAREVFQRIKETETYEKAIVRPLEYAEWMLKQRAKAKTAKLASLRR</sequence>
<dbReference type="Pfam" id="PF14398">
    <property type="entry name" value="ATPgrasp_YheCD"/>
    <property type="match status" value="1"/>
</dbReference>
<accession>A0A329MQD2</accession>
<dbReference type="Proteomes" id="UP000250369">
    <property type="component" value="Unassembled WGS sequence"/>
</dbReference>
<gene>
    <name evidence="1" type="ORF">DQG23_04355</name>
</gene>
<keyword evidence="2" id="KW-1185">Reference proteome</keyword>
<proteinExistence type="predicted"/>
<evidence type="ECO:0000313" key="2">
    <source>
        <dbReference type="Proteomes" id="UP000250369"/>
    </source>
</evidence>
<protein>
    <submittedName>
        <fullName evidence="1">YheC/YheD family protein</fullName>
    </submittedName>
</protein>